<protein>
    <submittedName>
        <fullName evidence="1">Uncharacterized protein</fullName>
    </submittedName>
</protein>
<accession>A0ABR1CIG0</accession>
<comment type="caution">
    <text evidence="1">The sequence shown here is derived from an EMBL/GenBank/DDBJ whole genome shotgun (WGS) entry which is preliminary data.</text>
</comment>
<evidence type="ECO:0000313" key="1">
    <source>
        <dbReference type="EMBL" id="KAK6738193.1"/>
    </source>
</evidence>
<reference evidence="1 2" key="1">
    <citation type="submission" date="2023-08" db="EMBL/GenBank/DDBJ databases">
        <title>A Necator americanus chromosomal reference genome.</title>
        <authorList>
            <person name="Ilik V."/>
            <person name="Petrzelkova K.J."/>
            <person name="Pardy F."/>
            <person name="Fuh T."/>
            <person name="Niatou-Singa F.S."/>
            <person name="Gouil Q."/>
            <person name="Baker L."/>
            <person name="Ritchie M.E."/>
            <person name="Jex A.R."/>
            <person name="Gazzola D."/>
            <person name="Li H."/>
            <person name="Toshio Fujiwara R."/>
            <person name="Zhan B."/>
            <person name="Aroian R.V."/>
            <person name="Pafco B."/>
            <person name="Schwarz E.M."/>
        </authorList>
    </citation>
    <scope>NUCLEOTIDE SEQUENCE [LARGE SCALE GENOMIC DNA]</scope>
    <source>
        <strain evidence="1 2">Aroian</strain>
        <tissue evidence="1">Whole animal</tissue>
    </source>
</reference>
<organism evidence="1 2">
    <name type="scientific">Necator americanus</name>
    <name type="common">Human hookworm</name>
    <dbReference type="NCBI Taxonomy" id="51031"/>
    <lineage>
        <taxon>Eukaryota</taxon>
        <taxon>Metazoa</taxon>
        <taxon>Ecdysozoa</taxon>
        <taxon>Nematoda</taxon>
        <taxon>Chromadorea</taxon>
        <taxon>Rhabditida</taxon>
        <taxon>Rhabditina</taxon>
        <taxon>Rhabditomorpha</taxon>
        <taxon>Strongyloidea</taxon>
        <taxon>Ancylostomatidae</taxon>
        <taxon>Bunostominae</taxon>
        <taxon>Necator</taxon>
    </lineage>
</organism>
<proteinExistence type="predicted"/>
<gene>
    <name evidence="1" type="primary">Necator_chrII.g8147</name>
    <name evidence="1" type="ORF">RB195_020353</name>
</gene>
<dbReference type="Proteomes" id="UP001303046">
    <property type="component" value="Unassembled WGS sequence"/>
</dbReference>
<name>A0ABR1CIG0_NECAM</name>
<evidence type="ECO:0000313" key="2">
    <source>
        <dbReference type="Proteomes" id="UP001303046"/>
    </source>
</evidence>
<sequence length="93" mass="10549">MGRLGVKIDGRQPHHVRKLIEFDETCGCIGLQLYLKNMMFMRIGLRCRPNPGVGQEETNGLKAYKSIEDLEETRPRTPGSLVLSSTTPWCFLL</sequence>
<dbReference type="EMBL" id="JAVFWL010000002">
    <property type="protein sequence ID" value="KAK6738193.1"/>
    <property type="molecule type" value="Genomic_DNA"/>
</dbReference>
<keyword evidence="2" id="KW-1185">Reference proteome</keyword>